<dbReference type="InterPro" id="IPR000182">
    <property type="entry name" value="GNAT_dom"/>
</dbReference>
<feature type="region of interest" description="Disordered" evidence="10">
    <location>
        <begin position="682"/>
        <end position="703"/>
    </location>
</feature>
<dbReference type="GO" id="GO:0140672">
    <property type="term" value="C:ATAC complex"/>
    <property type="evidence" value="ECO:0007669"/>
    <property type="project" value="TreeGrafter"/>
</dbReference>
<dbReference type="Gene3D" id="3.40.630.30">
    <property type="match status" value="1"/>
</dbReference>
<comment type="similarity">
    <text evidence="2">Belongs to the acetyltransferase family. GCN5 subfamily.</text>
</comment>
<comment type="subcellular location">
    <subcellularLocation>
        <location evidence="1">Nucleus</location>
    </subcellularLocation>
</comment>
<evidence type="ECO:0000313" key="12">
    <source>
        <dbReference type="EMBL" id="KAG8222294.1"/>
    </source>
</evidence>
<dbReference type="EC" id="2.3.1.48" evidence="3"/>
<evidence type="ECO:0000256" key="7">
    <source>
        <dbReference type="ARBA" id="ARBA00023163"/>
    </source>
</evidence>
<reference evidence="12" key="2">
    <citation type="submission" date="2017-10" db="EMBL/GenBank/DDBJ databases">
        <title>Ladona fulva Genome sequencing and assembly.</title>
        <authorList>
            <person name="Murali S."/>
            <person name="Richards S."/>
            <person name="Bandaranaike D."/>
            <person name="Bellair M."/>
            <person name="Blankenburg K."/>
            <person name="Chao H."/>
            <person name="Dinh H."/>
            <person name="Doddapaneni H."/>
            <person name="Dugan-Rocha S."/>
            <person name="Elkadiri S."/>
            <person name="Gnanaolivu R."/>
            <person name="Hernandez B."/>
            <person name="Skinner E."/>
            <person name="Javaid M."/>
            <person name="Lee S."/>
            <person name="Li M."/>
            <person name="Ming W."/>
            <person name="Munidasa M."/>
            <person name="Muniz J."/>
            <person name="Nguyen L."/>
            <person name="Hughes D."/>
            <person name="Osuji N."/>
            <person name="Pu L.-L."/>
            <person name="Puazo M."/>
            <person name="Qu C."/>
            <person name="Quiroz J."/>
            <person name="Raj R."/>
            <person name="Weissenberger G."/>
            <person name="Xin Y."/>
            <person name="Zou X."/>
            <person name="Han Y."/>
            <person name="Worley K."/>
            <person name="Muzny D."/>
            <person name="Gibbs R."/>
        </authorList>
    </citation>
    <scope>NUCLEOTIDE SEQUENCE</scope>
    <source>
        <strain evidence="12">Sampled in the wild</strain>
    </source>
</reference>
<evidence type="ECO:0000256" key="1">
    <source>
        <dbReference type="ARBA" id="ARBA00004123"/>
    </source>
</evidence>
<evidence type="ECO:0000256" key="10">
    <source>
        <dbReference type="SAM" id="MobiDB-lite"/>
    </source>
</evidence>
<keyword evidence="7" id="KW-0804">Transcription</keyword>
<feature type="region of interest" description="Disordered" evidence="10">
    <location>
        <begin position="369"/>
        <end position="412"/>
    </location>
</feature>
<evidence type="ECO:0000256" key="9">
    <source>
        <dbReference type="ARBA" id="ARBA00023315"/>
    </source>
</evidence>
<keyword evidence="8" id="KW-0539">Nucleus</keyword>
<keyword evidence="6" id="KW-0103">Bromodomain</keyword>
<evidence type="ECO:0000256" key="6">
    <source>
        <dbReference type="ARBA" id="ARBA00023117"/>
    </source>
</evidence>
<keyword evidence="9" id="KW-0012">Acyltransferase</keyword>
<accession>A0A8K0JU16</accession>
<evidence type="ECO:0000313" key="13">
    <source>
        <dbReference type="Proteomes" id="UP000792457"/>
    </source>
</evidence>
<dbReference type="EMBL" id="KZ308129">
    <property type="protein sequence ID" value="KAG8222294.1"/>
    <property type="molecule type" value="Genomic_DNA"/>
</dbReference>
<organism evidence="12 13">
    <name type="scientific">Ladona fulva</name>
    <name type="common">Scarce chaser dragonfly</name>
    <name type="synonym">Libellula fulva</name>
    <dbReference type="NCBI Taxonomy" id="123851"/>
    <lineage>
        <taxon>Eukaryota</taxon>
        <taxon>Metazoa</taxon>
        <taxon>Ecdysozoa</taxon>
        <taxon>Arthropoda</taxon>
        <taxon>Hexapoda</taxon>
        <taxon>Insecta</taxon>
        <taxon>Pterygota</taxon>
        <taxon>Palaeoptera</taxon>
        <taxon>Odonata</taxon>
        <taxon>Epiprocta</taxon>
        <taxon>Anisoptera</taxon>
        <taxon>Libelluloidea</taxon>
        <taxon>Libellulidae</taxon>
        <taxon>Ladona</taxon>
    </lineage>
</organism>
<dbReference type="GO" id="GO:0045944">
    <property type="term" value="P:positive regulation of transcription by RNA polymerase II"/>
    <property type="evidence" value="ECO:0007669"/>
    <property type="project" value="TreeGrafter"/>
</dbReference>
<feature type="compositionally biased region" description="Low complexity" evidence="10">
    <location>
        <begin position="685"/>
        <end position="699"/>
    </location>
</feature>
<dbReference type="FunFam" id="3.40.630.30:FF:000004">
    <property type="entry name" value="Histone acetyltransferase KAT2A"/>
    <property type="match status" value="1"/>
</dbReference>
<protein>
    <recommendedName>
        <fullName evidence="3">histone acetyltransferase</fullName>
        <ecNumber evidence="3">2.3.1.48</ecNumber>
    </recommendedName>
</protein>
<comment type="caution">
    <text evidence="12">The sequence shown here is derived from an EMBL/GenBank/DDBJ whole genome shotgun (WGS) entry which is preliminary data.</text>
</comment>
<name>A0A8K0JU16_LADFU</name>
<feature type="region of interest" description="Disordered" evidence="10">
    <location>
        <begin position="1"/>
        <end position="21"/>
    </location>
</feature>
<proteinExistence type="inferred from homology"/>
<dbReference type="GO" id="GO:0005634">
    <property type="term" value="C:nucleus"/>
    <property type="evidence" value="ECO:0007669"/>
    <property type="project" value="UniProtKB-SubCell"/>
</dbReference>
<evidence type="ECO:0000256" key="2">
    <source>
        <dbReference type="ARBA" id="ARBA00008607"/>
    </source>
</evidence>
<evidence type="ECO:0000259" key="11">
    <source>
        <dbReference type="PROSITE" id="PS51186"/>
    </source>
</evidence>
<evidence type="ECO:0000256" key="4">
    <source>
        <dbReference type="ARBA" id="ARBA00022679"/>
    </source>
</evidence>
<dbReference type="Pfam" id="PF06466">
    <property type="entry name" value="PCAF_N"/>
    <property type="match status" value="1"/>
</dbReference>
<feature type="domain" description="N-acetyltransferase" evidence="11">
    <location>
        <begin position="470"/>
        <end position="616"/>
    </location>
</feature>
<keyword evidence="13" id="KW-1185">Reference proteome</keyword>
<dbReference type="InterPro" id="IPR037800">
    <property type="entry name" value="GCN5"/>
</dbReference>
<dbReference type="SUPFAM" id="SSF55729">
    <property type="entry name" value="Acyl-CoA N-acyltransferases (Nat)"/>
    <property type="match status" value="1"/>
</dbReference>
<dbReference type="PROSITE" id="PS51186">
    <property type="entry name" value="GNAT"/>
    <property type="match status" value="1"/>
</dbReference>
<dbReference type="InterPro" id="IPR016181">
    <property type="entry name" value="Acyl_CoA_acyltransferase"/>
</dbReference>
<dbReference type="InterPro" id="IPR009464">
    <property type="entry name" value="PCAF_N"/>
</dbReference>
<sequence>MEMSEKSEAGAASEGASKPIEISRQISLQRIQQRKQQLKNWQRNKKLLKLAIYSACQEEDCKCGGWKTPTPPQKPPNPPDGSVSLANFTDPCRSCTHVLESHVRHLENLPEDEINRLLSMVVDVENIFMSMPREEDPDTKRVYCYLFKLLRKCIAGMTRPVIEGPLGQPPFERPSIAKAVTNFVLYKFGHLMPREWQTMHDLAKMFLHCLNHWYFESPSVRKTDATYEEMSEYKVLYTRWLVFCHVPAFCDSLPHHETTLVFGRSLLRAVYRSVCRQLMDKCQSERDRMPPEKKILVLTHFPRFLSLLEEDVYTQDSPIWDPDFKQLPPSHLQGITDTVKVSSQSTRKPGEFEKVTVTPNEKESFTTVNLSPGFGKKHLRTDGNAASASEKKEPSGEVVQQSEAKRRKIEEGEDVPESVVADIIAVISESKKMVGPEDIFAENAARDEAAKQEERRGEIEFHVVGNSLTQTVSKRTMMWLIGLQNVFSHQLPRMPREYITRLVFDPKHKTLALIKDNRPIGGICFRMFPTQGFTEIVFCAVISNEQVKGYGTHLMNHLKDYHVRQNIFHFLTFADDFAIGYFKKQGFSKEITLSRSHYFGFIKDYEAATLMHCELQANIVYTEFTAVIRKQKEIVRKLVERRQKVVQKVHPGLTCFKEQSGNANGGWNKIPIESIPGIKKTGWQPPASSLSPTPSTSDSKSADNEGLMSALKSILNQARNQGIIYCIQG</sequence>
<feature type="compositionally biased region" description="Low complexity" evidence="10">
    <location>
        <begin position="9"/>
        <end position="21"/>
    </location>
</feature>
<keyword evidence="4" id="KW-0808">Transferase</keyword>
<evidence type="ECO:0000256" key="3">
    <source>
        <dbReference type="ARBA" id="ARBA00013184"/>
    </source>
</evidence>
<evidence type="ECO:0000256" key="5">
    <source>
        <dbReference type="ARBA" id="ARBA00023015"/>
    </source>
</evidence>
<dbReference type="GO" id="GO:0010484">
    <property type="term" value="F:histone H3 acetyltransferase activity"/>
    <property type="evidence" value="ECO:0007669"/>
    <property type="project" value="TreeGrafter"/>
</dbReference>
<dbReference type="OrthoDB" id="1937912at2759"/>
<evidence type="ECO:0000256" key="8">
    <source>
        <dbReference type="ARBA" id="ARBA00023242"/>
    </source>
</evidence>
<dbReference type="Pfam" id="PF00583">
    <property type="entry name" value="Acetyltransf_1"/>
    <property type="match status" value="1"/>
</dbReference>
<dbReference type="CDD" id="cd04301">
    <property type="entry name" value="NAT_SF"/>
    <property type="match status" value="1"/>
</dbReference>
<dbReference type="AlphaFoldDB" id="A0A8K0JU16"/>
<reference evidence="12" key="1">
    <citation type="submission" date="2013-04" db="EMBL/GenBank/DDBJ databases">
        <authorList>
            <person name="Qu J."/>
            <person name="Murali S.C."/>
            <person name="Bandaranaike D."/>
            <person name="Bellair M."/>
            <person name="Blankenburg K."/>
            <person name="Chao H."/>
            <person name="Dinh H."/>
            <person name="Doddapaneni H."/>
            <person name="Downs B."/>
            <person name="Dugan-Rocha S."/>
            <person name="Elkadiri S."/>
            <person name="Gnanaolivu R.D."/>
            <person name="Hernandez B."/>
            <person name="Javaid M."/>
            <person name="Jayaseelan J.C."/>
            <person name="Lee S."/>
            <person name="Li M."/>
            <person name="Ming W."/>
            <person name="Munidasa M."/>
            <person name="Muniz J."/>
            <person name="Nguyen L."/>
            <person name="Ongeri F."/>
            <person name="Osuji N."/>
            <person name="Pu L.-L."/>
            <person name="Puazo M."/>
            <person name="Qu C."/>
            <person name="Quiroz J."/>
            <person name="Raj R."/>
            <person name="Weissenberger G."/>
            <person name="Xin Y."/>
            <person name="Zou X."/>
            <person name="Han Y."/>
            <person name="Richards S."/>
            <person name="Worley K."/>
            <person name="Muzny D."/>
            <person name="Gibbs R."/>
        </authorList>
    </citation>
    <scope>NUCLEOTIDE SEQUENCE</scope>
    <source>
        <strain evidence="12">Sampled in the wild</strain>
    </source>
</reference>
<keyword evidence="5" id="KW-0805">Transcription regulation</keyword>
<dbReference type="Proteomes" id="UP000792457">
    <property type="component" value="Unassembled WGS sequence"/>
</dbReference>
<dbReference type="PANTHER" id="PTHR45750:SF3">
    <property type="entry name" value="HISTONE ACETYLTRANSFERASE"/>
    <property type="match status" value="1"/>
</dbReference>
<gene>
    <name evidence="12" type="ORF">J437_LFUL001836</name>
</gene>
<dbReference type="PANTHER" id="PTHR45750">
    <property type="entry name" value="GH11602P"/>
    <property type="match status" value="1"/>
</dbReference>